<dbReference type="GO" id="GO:0004830">
    <property type="term" value="F:tryptophan-tRNA ligase activity"/>
    <property type="evidence" value="ECO:0007669"/>
    <property type="project" value="UniProtKB-EC"/>
</dbReference>
<evidence type="ECO:0000256" key="7">
    <source>
        <dbReference type="ARBA" id="ARBA00022917"/>
    </source>
</evidence>
<evidence type="ECO:0000256" key="9">
    <source>
        <dbReference type="ARBA" id="ARBA00030268"/>
    </source>
</evidence>
<dbReference type="Gene3D" id="3.40.50.620">
    <property type="entry name" value="HUPs"/>
    <property type="match status" value="1"/>
</dbReference>
<evidence type="ECO:0000313" key="11">
    <source>
        <dbReference type="EMBL" id="CAB4370192.1"/>
    </source>
</evidence>
<evidence type="ECO:0000256" key="2">
    <source>
        <dbReference type="ARBA" id="ARBA00005594"/>
    </source>
</evidence>
<dbReference type="GO" id="GO:0005524">
    <property type="term" value="F:ATP binding"/>
    <property type="evidence" value="ECO:0007669"/>
    <property type="project" value="UniProtKB-KW"/>
</dbReference>
<evidence type="ECO:0000256" key="10">
    <source>
        <dbReference type="ARBA" id="ARBA00049929"/>
    </source>
</evidence>
<keyword evidence="6" id="KW-0067">ATP-binding</keyword>
<dbReference type="EMBL" id="CAEUNI010000001">
    <property type="protein sequence ID" value="CAB4370192.1"/>
    <property type="molecule type" value="Genomic_DNA"/>
</dbReference>
<keyword evidence="8" id="KW-0030">Aminoacyl-tRNA synthetase</keyword>
<dbReference type="SUPFAM" id="SSF52374">
    <property type="entry name" value="Nucleotidylyl transferase"/>
    <property type="match status" value="1"/>
</dbReference>
<keyword evidence="4" id="KW-0436">Ligase</keyword>
<gene>
    <name evidence="11" type="ORF">UFOPK4182_00014</name>
</gene>
<dbReference type="HAMAP" id="MF_00140_B">
    <property type="entry name" value="Trp_tRNA_synth_B"/>
    <property type="match status" value="1"/>
</dbReference>
<dbReference type="AlphaFoldDB" id="A0A6J6AIA8"/>
<dbReference type="NCBIfam" id="TIGR00233">
    <property type="entry name" value="trpS"/>
    <property type="match status" value="1"/>
</dbReference>
<dbReference type="Pfam" id="PF00579">
    <property type="entry name" value="tRNA-synt_1b"/>
    <property type="match status" value="1"/>
</dbReference>
<dbReference type="PRINTS" id="PR01039">
    <property type="entry name" value="TRNASYNTHTRP"/>
</dbReference>
<evidence type="ECO:0000256" key="6">
    <source>
        <dbReference type="ARBA" id="ARBA00022840"/>
    </source>
</evidence>
<dbReference type="Gene3D" id="1.10.240.10">
    <property type="entry name" value="Tyrosyl-Transfer RNA Synthetase"/>
    <property type="match status" value="1"/>
</dbReference>
<dbReference type="CDD" id="cd00806">
    <property type="entry name" value="TrpRS_core"/>
    <property type="match status" value="1"/>
</dbReference>
<evidence type="ECO:0000256" key="4">
    <source>
        <dbReference type="ARBA" id="ARBA00022598"/>
    </source>
</evidence>
<organism evidence="11">
    <name type="scientific">freshwater metagenome</name>
    <dbReference type="NCBI Taxonomy" id="449393"/>
    <lineage>
        <taxon>unclassified sequences</taxon>
        <taxon>metagenomes</taxon>
        <taxon>ecological metagenomes</taxon>
    </lineage>
</organism>
<dbReference type="GO" id="GO:0006436">
    <property type="term" value="P:tryptophanyl-tRNA aminoacylation"/>
    <property type="evidence" value="ECO:0007669"/>
    <property type="project" value="InterPro"/>
</dbReference>
<protein>
    <recommendedName>
        <fullName evidence="3">tryptophan--tRNA ligase</fullName>
        <ecNumber evidence="3">6.1.1.2</ecNumber>
    </recommendedName>
    <alternativeName>
        <fullName evidence="9">Tryptophanyl-tRNA synthetase</fullName>
    </alternativeName>
</protein>
<dbReference type="EC" id="6.1.1.2" evidence="3"/>
<dbReference type="InterPro" id="IPR024109">
    <property type="entry name" value="Trp-tRNA-ligase_bac-type"/>
</dbReference>
<comment type="similarity">
    <text evidence="2">Belongs to the class-I aminoacyl-tRNA synthetase family.</text>
</comment>
<dbReference type="InterPro" id="IPR001412">
    <property type="entry name" value="aa-tRNA-synth_I_CS"/>
</dbReference>
<dbReference type="FunFam" id="1.10.240.10:FF:000002">
    <property type="entry name" value="Tryptophan--tRNA ligase"/>
    <property type="match status" value="1"/>
</dbReference>
<dbReference type="InterPro" id="IPR014729">
    <property type="entry name" value="Rossmann-like_a/b/a_fold"/>
</dbReference>
<dbReference type="GO" id="GO:0005739">
    <property type="term" value="C:mitochondrion"/>
    <property type="evidence" value="ECO:0007669"/>
    <property type="project" value="UniProtKB-SubCell"/>
</dbReference>
<evidence type="ECO:0000256" key="1">
    <source>
        <dbReference type="ARBA" id="ARBA00004173"/>
    </source>
</evidence>
<dbReference type="InterPro" id="IPR002305">
    <property type="entry name" value="aa-tRNA-synth_Ic"/>
</dbReference>
<evidence type="ECO:0000256" key="3">
    <source>
        <dbReference type="ARBA" id="ARBA00013161"/>
    </source>
</evidence>
<dbReference type="PROSITE" id="PS00178">
    <property type="entry name" value="AA_TRNA_LIGASE_I"/>
    <property type="match status" value="1"/>
</dbReference>
<name>A0A6J6AIA8_9ZZZZ</name>
<comment type="subcellular location">
    <subcellularLocation>
        <location evidence="1">Mitochondrion</location>
    </subcellularLocation>
</comment>
<dbReference type="PANTHER" id="PTHR43766:SF1">
    <property type="entry name" value="TRYPTOPHAN--TRNA LIGASE, MITOCHONDRIAL"/>
    <property type="match status" value="1"/>
</dbReference>
<dbReference type="InterPro" id="IPR002306">
    <property type="entry name" value="Trp-tRNA-ligase"/>
</dbReference>
<comment type="catalytic activity">
    <reaction evidence="10">
        <text>tRNA(Trp) + L-tryptophan + ATP = L-tryptophyl-tRNA(Trp) + AMP + diphosphate + H(+)</text>
        <dbReference type="Rhea" id="RHEA:24080"/>
        <dbReference type="Rhea" id="RHEA-COMP:9671"/>
        <dbReference type="Rhea" id="RHEA-COMP:9705"/>
        <dbReference type="ChEBI" id="CHEBI:15378"/>
        <dbReference type="ChEBI" id="CHEBI:30616"/>
        <dbReference type="ChEBI" id="CHEBI:33019"/>
        <dbReference type="ChEBI" id="CHEBI:57912"/>
        <dbReference type="ChEBI" id="CHEBI:78442"/>
        <dbReference type="ChEBI" id="CHEBI:78535"/>
        <dbReference type="ChEBI" id="CHEBI:456215"/>
        <dbReference type="EC" id="6.1.1.2"/>
    </reaction>
</comment>
<dbReference type="GO" id="GO:0005829">
    <property type="term" value="C:cytosol"/>
    <property type="evidence" value="ECO:0007669"/>
    <property type="project" value="TreeGrafter"/>
</dbReference>
<evidence type="ECO:0000256" key="8">
    <source>
        <dbReference type="ARBA" id="ARBA00023146"/>
    </source>
</evidence>
<dbReference type="InterPro" id="IPR050203">
    <property type="entry name" value="Trp-tRNA_synthetase"/>
</dbReference>
<keyword evidence="7" id="KW-0648">Protein biosynthesis</keyword>
<dbReference type="PANTHER" id="PTHR43766">
    <property type="entry name" value="TRYPTOPHAN--TRNA LIGASE, MITOCHONDRIAL"/>
    <property type="match status" value="1"/>
</dbReference>
<proteinExistence type="inferred from homology"/>
<reference evidence="11" key="1">
    <citation type="submission" date="2020-05" db="EMBL/GenBank/DDBJ databases">
        <authorList>
            <person name="Chiriac C."/>
            <person name="Salcher M."/>
            <person name="Ghai R."/>
            <person name="Kavagutti S V."/>
        </authorList>
    </citation>
    <scope>NUCLEOTIDE SEQUENCE</scope>
</reference>
<evidence type="ECO:0000256" key="5">
    <source>
        <dbReference type="ARBA" id="ARBA00022741"/>
    </source>
</evidence>
<keyword evidence="5" id="KW-0547">Nucleotide-binding</keyword>
<sequence>MSVKRVLSGIQPTSDSFHLGNYLGAVKQWVELQDGHDAFYCIVDLHALTVETDPALMRKRTLGSAAQLLALGISPEKSTLFVQSQVPEHNQLAWVMECITGFGEASRMTQFKDRAAKGGSDSTKVGVFTYPMLMAADILLYQADLVPVGEDQRQHIELTRDLAERFNTRYGVTFNIPSGFILKQGAKIYDLQNPTAKMSKSADSVAGLIEILDSPDVNAKKIKSAVTDAGREIKFDEKEKPGVSNLLTIHSALSGQKITDLENHFSGKGYGDLKGEVADVVVEYLKPIREKTLELLADEAHLLTMLSAGAAKAHDVSSKTLAKTYSNLGLVR</sequence>
<accession>A0A6J6AIA8</accession>